<dbReference type="InterPro" id="IPR002550">
    <property type="entry name" value="CNNM"/>
</dbReference>
<evidence type="ECO:0000256" key="9">
    <source>
        <dbReference type="PROSITE-ProRule" id="PRU01193"/>
    </source>
</evidence>
<dbReference type="STRING" id="84521.SAMN04487994_100420"/>
<feature type="transmembrane region" description="Helical" evidence="10">
    <location>
        <begin position="61"/>
        <end position="84"/>
    </location>
</feature>
<keyword evidence="6 8" id="KW-0129">CBS domain</keyword>
<evidence type="ECO:0000256" key="3">
    <source>
        <dbReference type="ARBA" id="ARBA00022692"/>
    </source>
</evidence>
<dbReference type="Gene3D" id="3.30.465.10">
    <property type="match status" value="1"/>
</dbReference>
<dbReference type="OrthoDB" id="9798188at2"/>
<sequence>MDSDLISNILIFLGFVVISAIFSSAETSYSSLNTIRLTNEAHEGDQRAKQVLELESQFDQLLSSILIGNNIANIASSAIATVFFVKLNPIYGPAIATGVTTFILLLFGEITPKLVAKLMPERLAKILAPFLRMMMFLFTPINWILSMWQKLVRRFINVEEEPSISEEELLFLVDEAKDEGSLEDDEHQLVRAAIQFDDINISAIYTPRVDVVAFDVHSTDEEIEQLFHRYPYSRLIVYEDTIDNVIGAMHERDFHRYIRAKQRNNLTKVTKFSLLTDVLFVPPVMILSELLRLMQQAQIHMGIVVDEHGGMMGIVTMEDVLEELVGEIFDERDVEENKIRSTDDPNVFQVEGSTELVKFFDAFSIEDEHAWISSTVGGFVIEQFGHVPEVGDQLTFHHLLLTVSAAQKRKITSITVEIKEDTLKDEETDNK</sequence>
<keyword evidence="5 9" id="KW-1133">Transmembrane helix</keyword>
<dbReference type="InterPro" id="IPR000644">
    <property type="entry name" value="CBS_dom"/>
</dbReference>
<evidence type="ECO:0000313" key="13">
    <source>
        <dbReference type="EMBL" id="PMC58140.1"/>
    </source>
</evidence>
<evidence type="ECO:0000259" key="12">
    <source>
        <dbReference type="PROSITE" id="PS51846"/>
    </source>
</evidence>
<protein>
    <submittedName>
        <fullName evidence="13">HlyC/CorC family transporter</fullName>
    </submittedName>
</protein>
<dbReference type="InterPro" id="IPR005170">
    <property type="entry name" value="Transptr-assoc_dom"/>
</dbReference>
<evidence type="ECO:0000256" key="2">
    <source>
        <dbReference type="ARBA" id="ARBA00006337"/>
    </source>
</evidence>
<dbReference type="Proteomes" id="UP000235682">
    <property type="component" value="Unassembled WGS sequence"/>
</dbReference>
<evidence type="ECO:0000259" key="11">
    <source>
        <dbReference type="PROSITE" id="PS51371"/>
    </source>
</evidence>
<dbReference type="InterPro" id="IPR016169">
    <property type="entry name" value="FAD-bd_PCMH_sub2"/>
</dbReference>
<dbReference type="AlphaFoldDB" id="A0A1G8JAY9"/>
<comment type="similarity">
    <text evidence="2">Belongs to the UPF0053 family.</text>
</comment>
<dbReference type="PANTHER" id="PTHR22777:SF17">
    <property type="entry name" value="UPF0053 PROTEIN SLL0260"/>
    <property type="match status" value="1"/>
</dbReference>
<comment type="subcellular location">
    <subcellularLocation>
        <location evidence="1">Membrane</location>
        <topology evidence="1">Multi-pass membrane protein</topology>
    </subcellularLocation>
</comment>
<dbReference type="SMART" id="SM01091">
    <property type="entry name" value="CorC_HlyC"/>
    <property type="match status" value="1"/>
</dbReference>
<keyword evidence="4" id="KW-0677">Repeat</keyword>
<dbReference type="SUPFAM" id="SSF54631">
    <property type="entry name" value="CBS-domain pair"/>
    <property type="match status" value="1"/>
</dbReference>
<organism evidence="13 14">
    <name type="scientific">Dolosicoccus paucivorans</name>
    <dbReference type="NCBI Taxonomy" id="84521"/>
    <lineage>
        <taxon>Bacteria</taxon>
        <taxon>Bacillati</taxon>
        <taxon>Bacillota</taxon>
        <taxon>Bacilli</taxon>
        <taxon>Lactobacillales</taxon>
        <taxon>Aerococcaceae</taxon>
        <taxon>Dolosicoccus</taxon>
    </lineage>
</organism>
<dbReference type="Pfam" id="PF01595">
    <property type="entry name" value="CNNM"/>
    <property type="match status" value="1"/>
</dbReference>
<gene>
    <name evidence="13" type="ORF">CJ205_05710</name>
</gene>
<feature type="domain" description="CBS" evidence="11">
    <location>
        <begin position="205"/>
        <end position="266"/>
    </location>
</feature>
<feature type="transmembrane region" description="Helical" evidence="10">
    <location>
        <begin position="6"/>
        <end position="25"/>
    </location>
</feature>
<evidence type="ECO:0000256" key="5">
    <source>
        <dbReference type="ARBA" id="ARBA00022989"/>
    </source>
</evidence>
<feature type="domain" description="CNNM transmembrane" evidence="12">
    <location>
        <begin position="1"/>
        <end position="186"/>
    </location>
</feature>
<feature type="transmembrane region" description="Helical" evidence="10">
    <location>
        <begin position="129"/>
        <end position="148"/>
    </location>
</feature>
<dbReference type="EMBL" id="PNHE01000023">
    <property type="protein sequence ID" value="PMC58140.1"/>
    <property type="molecule type" value="Genomic_DNA"/>
</dbReference>
<dbReference type="CDD" id="cd04590">
    <property type="entry name" value="CBS_pair_CorC_HlyC_assoc"/>
    <property type="match status" value="1"/>
</dbReference>
<evidence type="ECO:0000256" key="6">
    <source>
        <dbReference type="ARBA" id="ARBA00023122"/>
    </source>
</evidence>
<keyword evidence="7 9" id="KW-0472">Membrane</keyword>
<dbReference type="GO" id="GO:0005886">
    <property type="term" value="C:plasma membrane"/>
    <property type="evidence" value="ECO:0007669"/>
    <property type="project" value="TreeGrafter"/>
</dbReference>
<dbReference type="PROSITE" id="PS51371">
    <property type="entry name" value="CBS"/>
    <property type="match status" value="2"/>
</dbReference>
<comment type="caution">
    <text evidence="13">The sequence shown here is derived from an EMBL/GenBank/DDBJ whole genome shotgun (WGS) entry which is preliminary data.</text>
</comment>
<evidence type="ECO:0000256" key="7">
    <source>
        <dbReference type="ARBA" id="ARBA00023136"/>
    </source>
</evidence>
<dbReference type="SUPFAM" id="SSF56176">
    <property type="entry name" value="FAD-binding/transporter-associated domain-like"/>
    <property type="match status" value="1"/>
</dbReference>
<dbReference type="InterPro" id="IPR046342">
    <property type="entry name" value="CBS_dom_sf"/>
</dbReference>
<reference evidence="13 14" key="1">
    <citation type="submission" date="2017-09" db="EMBL/GenBank/DDBJ databases">
        <title>Bacterial strain isolated from the female urinary microbiota.</title>
        <authorList>
            <person name="Thomas-White K."/>
            <person name="Kumar N."/>
            <person name="Forster S."/>
            <person name="Putonti C."/>
            <person name="Lawley T."/>
            <person name="Wolfe A.J."/>
        </authorList>
    </citation>
    <scope>NUCLEOTIDE SEQUENCE [LARGE SCALE GENOMIC DNA]</scope>
    <source>
        <strain evidence="13 14">UMB0852</strain>
    </source>
</reference>
<dbReference type="Pfam" id="PF03471">
    <property type="entry name" value="CorC_HlyC"/>
    <property type="match status" value="1"/>
</dbReference>
<evidence type="ECO:0000256" key="10">
    <source>
        <dbReference type="SAM" id="Phobius"/>
    </source>
</evidence>
<dbReference type="SMART" id="SM00116">
    <property type="entry name" value="CBS"/>
    <property type="match status" value="2"/>
</dbReference>
<proteinExistence type="inferred from homology"/>
<evidence type="ECO:0000256" key="1">
    <source>
        <dbReference type="ARBA" id="ARBA00004141"/>
    </source>
</evidence>
<dbReference type="InterPro" id="IPR044751">
    <property type="entry name" value="Ion_transp-like_CBS"/>
</dbReference>
<dbReference type="PANTHER" id="PTHR22777">
    <property type="entry name" value="HEMOLYSIN-RELATED"/>
    <property type="match status" value="1"/>
</dbReference>
<dbReference type="InterPro" id="IPR036318">
    <property type="entry name" value="FAD-bd_PCMH-like_sf"/>
</dbReference>
<dbReference type="GO" id="GO:0050660">
    <property type="term" value="F:flavin adenine dinucleotide binding"/>
    <property type="evidence" value="ECO:0007669"/>
    <property type="project" value="InterPro"/>
</dbReference>
<dbReference type="PROSITE" id="PS51846">
    <property type="entry name" value="CNNM"/>
    <property type="match status" value="1"/>
</dbReference>
<dbReference type="RefSeq" id="WP_092084105.1">
    <property type="nucleotide sequence ID" value="NZ_FNEL01000004.1"/>
</dbReference>
<evidence type="ECO:0000256" key="4">
    <source>
        <dbReference type="ARBA" id="ARBA00022737"/>
    </source>
</evidence>
<dbReference type="Gene3D" id="3.10.580.10">
    <property type="entry name" value="CBS-domain"/>
    <property type="match status" value="1"/>
</dbReference>
<keyword evidence="14" id="KW-1185">Reference proteome</keyword>
<name>A0A1G8JAY9_9LACT</name>
<dbReference type="Pfam" id="PF00571">
    <property type="entry name" value="CBS"/>
    <property type="match status" value="1"/>
</dbReference>
<evidence type="ECO:0000313" key="14">
    <source>
        <dbReference type="Proteomes" id="UP000235682"/>
    </source>
</evidence>
<evidence type="ECO:0000256" key="8">
    <source>
        <dbReference type="PROSITE-ProRule" id="PRU00703"/>
    </source>
</evidence>
<feature type="domain" description="CBS" evidence="11">
    <location>
        <begin position="274"/>
        <end position="331"/>
    </location>
</feature>
<keyword evidence="3 9" id="KW-0812">Transmembrane</keyword>
<accession>A0A1G8JAY9</accession>
<feature type="transmembrane region" description="Helical" evidence="10">
    <location>
        <begin position="90"/>
        <end position="108"/>
    </location>
</feature>